<evidence type="ECO:0000313" key="3">
    <source>
        <dbReference type="Proteomes" id="UP000546701"/>
    </source>
</evidence>
<gene>
    <name evidence="2" type="ORF">FHS99_000285</name>
</gene>
<organism evidence="2 3">
    <name type="scientific">Sphingomonas prati</name>
    <dbReference type="NCBI Taxonomy" id="1843237"/>
    <lineage>
        <taxon>Bacteria</taxon>
        <taxon>Pseudomonadati</taxon>
        <taxon>Pseudomonadota</taxon>
        <taxon>Alphaproteobacteria</taxon>
        <taxon>Sphingomonadales</taxon>
        <taxon>Sphingomonadaceae</taxon>
        <taxon>Sphingomonas</taxon>
    </lineage>
</organism>
<dbReference type="EMBL" id="JACIJR010000001">
    <property type="protein sequence ID" value="MBB5727829.1"/>
    <property type="molecule type" value="Genomic_DNA"/>
</dbReference>
<dbReference type="CDD" id="cd03443">
    <property type="entry name" value="PaaI_thioesterase"/>
    <property type="match status" value="1"/>
</dbReference>
<proteinExistence type="predicted"/>
<dbReference type="InterPro" id="IPR029069">
    <property type="entry name" value="HotDog_dom_sf"/>
</dbReference>
<comment type="caution">
    <text evidence="2">The sequence shown here is derived from an EMBL/GenBank/DDBJ whole genome shotgun (WGS) entry which is preliminary data.</text>
</comment>
<dbReference type="RefSeq" id="WP_157175171.1">
    <property type="nucleotide sequence ID" value="NZ_BMJP01000001.1"/>
</dbReference>
<evidence type="ECO:0000313" key="2">
    <source>
        <dbReference type="EMBL" id="MBB5727829.1"/>
    </source>
</evidence>
<accession>A0A7W9BPQ0</accession>
<dbReference type="InterPro" id="IPR006683">
    <property type="entry name" value="Thioestr_dom"/>
</dbReference>
<feature type="domain" description="Thioesterase" evidence="1">
    <location>
        <begin position="75"/>
        <end position="146"/>
    </location>
</feature>
<dbReference type="Pfam" id="PF03061">
    <property type="entry name" value="4HBT"/>
    <property type="match status" value="1"/>
</dbReference>
<dbReference type="AlphaFoldDB" id="A0A7W9BPQ0"/>
<dbReference type="Gene3D" id="3.10.129.10">
    <property type="entry name" value="Hotdog Thioesterase"/>
    <property type="match status" value="1"/>
</dbReference>
<name>A0A7W9BPQ0_9SPHN</name>
<dbReference type="GO" id="GO:0016790">
    <property type="term" value="F:thiolester hydrolase activity"/>
    <property type="evidence" value="ECO:0007669"/>
    <property type="project" value="UniProtKB-ARBA"/>
</dbReference>
<dbReference type="OrthoDB" id="5741080at2"/>
<keyword evidence="3" id="KW-1185">Reference proteome</keyword>
<reference evidence="2 3" key="1">
    <citation type="submission" date="2020-08" db="EMBL/GenBank/DDBJ databases">
        <title>Genomic Encyclopedia of Type Strains, Phase IV (KMG-IV): sequencing the most valuable type-strain genomes for metagenomic binning, comparative biology and taxonomic classification.</title>
        <authorList>
            <person name="Goeker M."/>
        </authorList>
    </citation>
    <scope>NUCLEOTIDE SEQUENCE [LARGE SCALE GENOMIC DNA]</scope>
    <source>
        <strain evidence="2 3">DSM 103336</strain>
    </source>
</reference>
<dbReference type="SUPFAM" id="SSF54637">
    <property type="entry name" value="Thioesterase/thiol ester dehydrase-isomerase"/>
    <property type="match status" value="1"/>
</dbReference>
<evidence type="ECO:0000259" key="1">
    <source>
        <dbReference type="Pfam" id="PF03061"/>
    </source>
</evidence>
<protein>
    <submittedName>
        <fullName evidence="2">Acyl-coenzyme A thioesterase PaaI-like protein</fullName>
    </submittedName>
</protein>
<dbReference type="Proteomes" id="UP000546701">
    <property type="component" value="Unassembled WGS sequence"/>
</dbReference>
<sequence length="166" mass="17399">MTFTTAGDGAGEGGGAQVERLVLADDVDSDGFRAFLPIAAGRFLDSFGTIRVRVEGPVVRCRVETGRAHSNVSDNVHGGFILAFVDQVMFCALLAQERLPRGGAVTLQAGMNFIGAAKAGLPIDALVEITGETGRMLFLRGLIEQDGATIGSFDGTLRKVKWAGAT</sequence>